<dbReference type="KEGG" id="plon:Pla110_28300"/>
<evidence type="ECO:0000256" key="1">
    <source>
        <dbReference type="SAM" id="Phobius"/>
    </source>
</evidence>
<dbReference type="EMBL" id="CP036281">
    <property type="protein sequence ID" value="QDU81093.1"/>
    <property type="molecule type" value="Genomic_DNA"/>
</dbReference>
<keyword evidence="1" id="KW-0812">Transmembrane</keyword>
<evidence type="ECO:0000313" key="2">
    <source>
        <dbReference type="EMBL" id="QDU81093.1"/>
    </source>
</evidence>
<reference evidence="2 3" key="1">
    <citation type="submission" date="2019-02" db="EMBL/GenBank/DDBJ databases">
        <title>Deep-cultivation of Planctomycetes and their phenomic and genomic characterization uncovers novel biology.</title>
        <authorList>
            <person name="Wiegand S."/>
            <person name="Jogler M."/>
            <person name="Boedeker C."/>
            <person name="Pinto D."/>
            <person name="Vollmers J."/>
            <person name="Rivas-Marin E."/>
            <person name="Kohn T."/>
            <person name="Peeters S.H."/>
            <person name="Heuer A."/>
            <person name="Rast P."/>
            <person name="Oberbeckmann S."/>
            <person name="Bunk B."/>
            <person name="Jeske O."/>
            <person name="Meyerdierks A."/>
            <person name="Storesund J.E."/>
            <person name="Kallscheuer N."/>
            <person name="Luecker S."/>
            <person name="Lage O.M."/>
            <person name="Pohl T."/>
            <person name="Merkel B.J."/>
            <person name="Hornburger P."/>
            <person name="Mueller R.-W."/>
            <person name="Bruemmer F."/>
            <person name="Labrenz M."/>
            <person name="Spormann A.M."/>
            <person name="Op den Camp H."/>
            <person name="Overmann J."/>
            <person name="Amann R."/>
            <person name="Jetten M.S.M."/>
            <person name="Mascher T."/>
            <person name="Medema M.H."/>
            <person name="Devos D.P."/>
            <person name="Kaster A.-K."/>
            <person name="Ovreas L."/>
            <person name="Rohde M."/>
            <person name="Galperin M.Y."/>
            <person name="Jogler C."/>
        </authorList>
    </citation>
    <scope>NUCLEOTIDE SEQUENCE [LARGE SCALE GENOMIC DNA]</scope>
    <source>
        <strain evidence="2 3">Pla110</strain>
    </source>
</reference>
<dbReference type="RefSeq" id="WP_197440194.1">
    <property type="nucleotide sequence ID" value="NZ_CP036281.1"/>
</dbReference>
<proteinExistence type="predicted"/>
<accession>A0A518CPF8</accession>
<keyword evidence="1" id="KW-1133">Transmembrane helix</keyword>
<evidence type="ECO:0000313" key="3">
    <source>
        <dbReference type="Proteomes" id="UP000317178"/>
    </source>
</evidence>
<dbReference type="AlphaFoldDB" id="A0A518CPF8"/>
<protein>
    <submittedName>
        <fullName evidence="2">Uncharacterized protein</fullName>
    </submittedName>
</protein>
<keyword evidence="1" id="KW-0472">Membrane</keyword>
<gene>
    <name evidence="2" type="ORF">Pla110_28300</name>
</gene>
<sequence length="56" mass="6715">MWSTIAETFTYYGDYYYDMVMYQWKHLTPVKYTIALFAILVFGWLLMKSGMRKPGS</sequence>
<feature type="transmembrane region" description="Helical" evidence="1">
    <location>
        <begin position="29"/>
        <end position="47"/>
    </location>
</feature>
<keyword evidence="3" id="KW-1185">Reference proteome</keyword>
<name>A0A518CPF8_9PLAN</name>
<dbReference type="Proteomes" id="UP000317178">
    <property type="component" value="Chromosome"/>
</dbReference>
<organism evidence="2 3">
    <name type="scientific">Polystyrenella longa</name>
    <dbReference type="NCBI Taxonomy" id="2528007"/>
    <lineage>
        <taxon>Bacteria</taxon>
        <taxon>Pseudomonadati</taxon>
        <taxon>Planctomycetota</taxon>
        <taxon>Planctomycetia</taxon>
        <taxon>Planctomycetales</taxon>
        <taxon>Planctomycetaceae</taxon>
        <taxon>Polystyrenella</taxon>
    </lineage>
</organism>